<evidence type="ECO:0000259" key="8">
    <source>
        <dbReference type="PROSITE" id="PS51324"/>
    </source>
</evidence>
<dbReference type="SUPFAM" id="SSF69000">
    <property type="entry name" value="FAD-dependent thiol oxidase"/>
    <property type="match status" value="1"/>
</dbReference>
<keyword evidence="4 6" id="KW-0560">Oxidoreductase</keyword>
<dbReference type="OMA" id="DCPLDRQ"/>
<dbReference type="OrthoDB" id="17199at2759"/>
<dbReference type="InterPro" id="IPR017905">
    <property type="entry name" value="ERV/ALR_sulphydryl_oxidase"/>
</dbReference>
<name>A0A8J5XKI9_DIALT</name>
<evidence type="ECO:0000256" key="5">
    <source>
        <dbReference type="ARBA" id="ARBA00023157"/>
    </source>
</evidence>
<keyword evidence="3 6" id="KW-0274">FAD</keyword>
<evidence type="ECO:0000256" key="6">
    <source>
        <dbReference type="RuleBase" id="RU371123"/>
    </source>
</evidence>
<comment type="caution">
    <text evidence="9">The sequence shown here is derived from an EMBL/GenBank/DDBJ whole genome shotgun (WGS) entry which is preliminary data.</text>
</comment>
<dbReference type="Pfam" id="PF04777">
    <property type="entry name" value="Evr1_Alr"/>
    <property type="match status" value="1"/>
</dbReference>
<protein>
    <recommendedName>
        <fullName evidence="6">Sulfhydryl oxidase</fullName>
        <ecNumber evidence="6">1.8.3.2</ecNumber>
    </recommendedName>
</protein>
<dbReference type="Proteomes" id="UP000751190">
    <property type="component" value="Unassembled WGS sequence"/>
</dbReference>
<keyword evidence="2 6" id="KW-0285">Flavoprotein</keyword>
<evidence type="ECO:0000313" key="10">
    <source>
        <dbReference type="Proteomes" id="UP000751190"/>
    </source>
</evidence>
<dbReference type="Gene3D" id="1.20.120.310">
    <property type="entry name" value="ERV/ALR sulfhydryl oxidase domain"/>
    <property type="match status" value="1"/>
</dbReference>
<keyword evidence="5" id="KW-1015">Disulfide bond</keyword>
<comment type="catalytic activity">
    <reaction evidence="6">
        <text>2 R'C(R)SH + O2 = R'C(R)S-S(R)CR' + H2O2</text>
        <dbReference type="Rhea" id="RHEA:17357"/>
        <dbReference type="ChEBI" id="CHEBI:15379"/>
        <dbReference type="ChEBI" id="CHEBI:16240"/>
        <dbReference type="ChEBI" id="CHEBI:16520"/>
        <dbReference type="ChEBI" id="CHEBI:17412"/>
        <dbReference type="EC" id="1.8.3.2"/>
    </reaction>
</comment>
<keyword evidence="10" id="KW-1185">Reference proteome</keyword>
<accession>A0A8J5XKI9</accession>
<evidence type="ECO:0000256" key="2">
    <source>
        <dbReference type="ARBA" id="ARBA00022630"/>
    </source>
</evidence>
<dbReference type="AlphaFoldDB" id="A0A8J5XKI9"/>
<dbReference type="GO" id="GO:0005739">
    <property type="term" value="C:mitochondrion"/>
    <property type="evidence" value="ECO:0007669"/>
    <property type="project" value="TreeGrafter"/>
</dbReference>
<feature type="chain" id="PRO_5035278954" description="Sulfhydryl oxidase" evidence="7">
    <location>
        <begin position="24"/>
        <end position="188"/>
    </location>
</feature>
<feature type="signal peptide" evidence="7">
    <location>
        <begin position="1"/>
        <end position="23"/>
    </location>
</feature>
<dbReference type="GO" id="GO:0050660">
    <property type="term" value="F:flavin adenine dinucleotide binding"/>
    <property type="evidence" value="ECO:0007669"/>
    <property type="project" value="TreeGrafter"/>
</dbReference>
<dbReference type="EC" id="1.8.3.2" evidence="6"/>
<proteinExistence type="predicted"/>
<dbReference type="EMBL" id="JAGTXO010000008">
    <property type="protein sequence ID" value="KAG8466393.1"/>
    <property type="molecule type" value="Genomic_DNA"/>
</dbReference>
<dbReference type="PROSITE" id="PS51324">
    <property type="entry name" value="ERV_ALR"/>
    <property type="match status" value="1"/>
</dbReference>
<comment type="cofactor">
    <cofactor evidence="1 6">
        <name>FAD</name>
        <dbReference type="ChEBI" id="CHEBI:57692"/>
    </cofactor>
</comment>
<reference evidence="9" key="1">
    <citation type="submission" date="2021-05" db="EMBL/GenBank/DDBJ databases">
        <title>The genome of the haptophyte Pavlova lutheri (Diacronema luteri, Pavlovales) - a model for lipid biosynthesis in eukaryotic algae.</title>
        <authorList>
            <person name="Hulatt C.J."/>
            <person name="Posewitz M.C."/>
        </authorList>
    </citation>
    <scope>NUCLEOTIDE SEQUENCE</scope>
    <source>
        <strain evidence="9">NIVA-4/92</strain>
    </source>
</reference>
<organism evidence="9 10">
    <name type="scientific">Diacronema lutheri</name>
    <name type="common">Unicellular marine alga</name>
    <name type="synonym">Monochrysis lutheri</name>
    <dbReference type="NCBI Taxonomy" id="2081491"/>
    <lineage>
        <taxon>Eukaryota</taxon>
        <taxon>Haptista</taxon>
        <taxon>Haptophyta</taxon>
        <taxon>Pavlovophyceae</taxon>
        <taxon>Pavlovales</taxon>
        <taxon>Pavlovaceae</taxon>
        <taxon>Diacronema</taxon>
    </lineage>
</organism>
<dbReference type="InterPro" id="IPR039799">
    <property type="entry name" value="ALR/ERV"/>
</dbReference>
<evidence type="ECO:0000256" key="1">
    <source>
        <dbReference type="ARBA" id="ARBA00001974"/>
    </source>
</evidence>
<evidence type="ECO:0000256" key="7">
    <source>
        <dbReference type="SAM" id="SignalP"/>
    </source>
</evidence>
<dbReference type="PANTHER" id="PTHR12645:SF0">
    <property type="entry name" value="FAD-LINKED SULFHYDRYL OXIDASE ALR"/>
    <property type="match status" value="1"/>
</dbReference>
<dbReference type="InterPro" id="IPR036774">
    <property type="entry name" value="ERV/ALR_sulphydryl_oxid_sf"/>
</dbReference>
<gene>
    <name evidence="9" type="ORF">KFE25_002149</name>
</gene>
<evidence type="ECO:0000313" key="9">
    <source>
        <dbReference type="EMBL" id="KAG8466393.1"/>
    </source>
</evidence>
<keyword evidence="7" id="KW-0732">Signal</keyword>
<evidence type="ECO:0000256" key="4">
    <source>
        <dbReference type="ARBA" id="ARBA00023002"/>
    </source>
</evidence>
<dbReference type="PANTHER" id="PTHR12645">
    <property type="entry name" value="ALR/ERV"/>
    <property type="match status" value="1"/>
</dbReference>
<dbReference type="GO" id="GO:0016971">
    <property type="term" value="F:flavin-dependent sulfhydryl oxidase activity"/>
    <property type="evidence" value="ECO:0007669"/>
    <property type="project" value="InterPro"/>
</dbReference>
<sequence>MRAKRTPLLLRAALCALPLVATAAEGETCAEAPRECAEAACKTSLTSAYFAAMLQRDAASKPPPVCPPDRYRLGRYSWTLLHSIAAYYPDSPTDEQQQAAAQFLRAFPLLYPCKDCAHDLQIAMASTPPRLGSRAEFSLWMCELHNHVNEQVGKAPVPCDLRALDEAWRTPSKECERAQAELAISAAQ</sequence>
<evidence type="ECO:0000256" key="3">
    <source>
        <dbReference type="ARBA" id="ARBA00022827"/>
    </source>
</evidence>
<feature type="domain" description="ERV/ALR sulfhydryl oxidase" evidence="8">
    <location>
        <begin position="66"/>
        <end position="168"/>
    </location>
</feature>